<dbReference type="Proteomes" id="UP000562982">
    <property type="component" value="Unassembled WGS sequence"/>
</dbReference>
<comment type="caution">
    <text evidence="2">The sequence shown here is derived from an EMBL/GenBank/DDBJ whole genome shotgun (WGS) entry which is preliminary data.</text>
</comment>
<proteinExistence type="predicted"/>
<evidence type="ECO:0000256" key="1">
    <source>
        <dbReference type="SAM" id="MobiDB-lite"/>
    </source>
</evidence>
<dbReference type="GO" id="GO:0009236">
    <property type="term" value="P:cobalamin biosynthetic process"/>
    <property type="evidence" value="ECO:0007669"/>
    <property type="project" value="UniProtKB-UniPathway"/>
</dbReference>
<protein>
    <submittedName>
        <fullName evidence="2">Uncharacterized protein</fullName>
    </submittedName>
</protein>
<reference evidence="2 3" key="1">
    <citation type="submission" date="2020-04" db="EMBL/GenBank/DDBJ databases">
        <title>Description of novel Gluconacetobacter.</title>
        <authorList>
            <person name="Sombolestani A."/>
        </authorList>
    </citation>
    <scope>NUCLEOTIDE SEQUENCE [LARGE SCALE GENOMIC DNA]</scope>
    <source>
        <strain evidence="2 3">LMG 1382</strain>
    </source>
</reference>
<dbReference type="EMBL" id="JABEQI010000005">
    <property type="protein sequence ID" value="MBB2186926.1"/>
    <property type="molecule type" value="Genomic_DNA"/>
</dbReference>
<dbReference type="UniPathway" id="UPA00148"/>
<name>A0A7W4JLD2_GLULI</name>
<organism evidence="2 3">
    <name type="scientific">Gluconacetobacter liquefaciens</name>
    <name type="common">Acetobacter liquefaciens</name>
    <dbReference type="NCBI Taxonomy" id="89584"/>
    <lineage>
        <taxon>Bacteria</taxon>
        <taxon>Pseudomonadati</taxon>
        <taxon>Pseudomonadota</taxon>
        <taxon>Alphaproteobacteria</taxon>
        <taxon>Acetobacterales</taxon>
        <taxon>Acetobacteraceae</taxon>
        <taxon>Gluconacetobacter</taxon>
    </lineage>
</organism>
<gene>
    <name evidence="2" type="ORF">HLH32_11110</name>
</gene>
<evidence type="ECO:0000313" key="2">
    <source>
        <dbReference type="EMBL" id="MBB2186926.1"/>
    </source>
</evidence>
<accession>A0A7W4JLD2</accession>
<dbReference type="AlphaFoldDB" id="A0A7W4JLD2"/>
<feature type="region of interest" description="Disordered" evidence="1">
    <location>
        <begin position="14"/>
        <end position="33"/>
    </location>
</feature>
<sequence length="84" mass="9001">MAGFVWRYVSGCRTSGDRQGGSAGNGDRPHADAGRRAIRKGGISGHCAPGSIWIYIVTTHAWDGEMQGRIVRHRDNRVAGGLPV</sequence>
<evidence type="ECO:0000313" key="3">
    <source>
        <dbReference type="Proteomes" id="UP000562982"/>
    </source>
</evidence>